<organism evidence="1 2">
    <name type="scientific">Parnassius apollo</name>
    <name type="common">Apollo butterfly</name>
    <name type="synonym">Papilio apollo</name>
    <dbReference type="NCBI Taxonomy" id="110799"/>
    <lineage>
        <taxon>Eukaryota</taxon>
        <taxon>Metazoa</taxon>
        <taxon>Ecdysozoa</taxon>
        <taxon>Arthropoda</taxon>
        <taxon>Hexapoda</taxon>
        <taxon>Insecta</taxon>
        <taxon>Pterygota</taxon>
        <taxon>Neoptera</taxon>
        <taxon>Endopterygota</taxon>
        <taxon>Lepidoptera</taxon>
        <taxon>Glossata</taxon>
        <taxon>Ditrysia</taxon>
        <taxon>Papilionoidea</taxon>
        <taxon>Papilionidae</taxon>
        <taxon>Parnassiinae</taxon>
        <taxon>Parnassini</taxon>
        <taxon>Parnassius</taxon>
        <taxon>Parnassius</taxon>
    </lineage>
</organism>
<dbReference type="AlphaFoldDB" id="A0A8S3X3J0"/>
<dbReference type="OrthoDB" id="7490938at2759"/>
<gene>
    <name evidence="1" type="ORF">PAPOLLO_LOCUS13360</name>
</gene>
<sequence length="152" mass="15124">MAKGNCVKIRDWYCHRFSSCGLFWADKENRKEVVECVPCGLGLGYAPGFAAKYGAGCGTALANELAYGPGLGLGYGLAGPAGIAGPAYGGAGIGDVAVAGEVGVAGTTFLTGQVPILGDIRFGGEVPAGDVVSIAGSFGGNCGCVCNGVYLY</sequence>
<keyword evidence="2" id="KW-1185">Reference proteome</keyword>
<protein>
    <submittedName>
        <fullName evidence="1">(apollo) hypothetical protein</fullName>
    </submittedName>
</protein>
<comment type="caution">
    <text evidence="1">The sequence shown here is derived from an EMBL/GenBank/DDBJ whole genome shotgun (WGS) entry which is preliminary data.</text>
</comment>
<evidence type="ECO:0000313" key="2">
    <source>
        <dbReference type="Proteomes" id="UP000691718"/>
    </source>
</evidence>
<evidence type="ECO:0000313" key="1">
    <source>
        <dbReference type="EMBL" id="CAG4998293.1"/>
    </source>
</evidence>
<name>A0A8S3X3J0_PARAO</name>
<reference evidence="1" key="1">
    <citation type="submission" date="2021-04" db="EMBL/GenBank/DDBJ databases">
        <authorList>
            <person name="Tunstrom K."/>
        </authorList>
    </citation>
    <scope>NUCLEOTIDE SEQUENCE</scope>
</reference>
<dbReference type="EMBL" id="CAJQZP010000935">
    <property type="protein sequence ID" value="CAG4998293.1"/>
    <property type="molecule type" value="Genomic_DNA"/>
</dbReference>
<proteinExistence type="predicted"/>
<accession>A0A8S3X3J0</accession>
<dbReference type="Proteomes" id="UP000691718">
    <property type="component" value="Unassembled WGS sequence"/>
</dbReference>